<accession>A0A4Z1BUJ7</accession>
<evidence type="ECO:0000256" key="1">
    <source>
        <dbReference type="PROSITE-ProRule" id="PRU00182"/>
    </source>
</evidence>
<dbReference type="Gene3D" id="3.30.1370.160">
    <property type="match status" value="1"/>
</dbReference>
<dbReference type="GO" id="GO:0003723">
    <property type="term" value="F:RNA binding"/>
    <property type="evidence" value="ECO:0007669"/>
    <property type="project" value="UniProtKB-KW"/>
</dbReference>
<evidence type="ECO:0000313" key="4">
    <source>
        <dbReference type="Proteomes" id="UP000297459"/>
    </source>
</evidence>
<name>A0A4Z1BUJ7_9STAP</name>
<dbReference type="SMART" id="SM00363">
    <property type="entry name" value="S4"/>
    <property type="match status" value="1"/>
</dbReference>
<dbReference type="RefSeq" id="WP_126566493.1">
    <property type="nucleotide sequence ID" value="NZ_BMCY01000001.1"/>
</dbReference>
<dbReference type="PROSITE" id="PS50889">
    <property type="entry name" value="S4"/>
    <property type="match status" value="1"/>
</dbReference>
<proteinExistence type="predicted"/>
<dbReference type="Pfam" id="PF01479">
    <property type="entry name" value="S4"/>
    <property type="match status" value="1"/>
</dbReference>
<dbReference type="Gene3D" id="3.30.70.330">
    <property type="match status" value="1"/>
</dbReference>
<protein>
    <submittedName>
        <fullName evidence="3">RNA-binding protein</fullName>
    </submittedName>
</protein>
<dbReference type="InterPro" id="IPR002942">
    <property type="entry name" value="S4_RNA-bd"/>
</dbReference>
<evidence type="ECO:0000259" key="2">
    <source>
        <dbReference type="SMART" id="SM00363"/>
    </source>
</evidence>
<dbReference type="Pfam" id="PF17774">
    <property type="entry name" value="YlmH_RBD"/>
    <property type="match status" value="1"/>
</dbReference>
<dbReference type="InterPro" id="IPR012677">
    <property type="entry name" value="Nucleotide-bd_a/b_plait_sf"/>
</dbReference>
<dbReference type="InterPro" id="IPR036986">
    <property type="entry name" value="S4_RNA-bd_sf"/>
</dbReference>
<evidence type="ECO:0000313" key="3">
    <source>
        <dbReference type="EMBL" id="TGN28559.1"/>
    </source>
</evidence>
<reference evidence="3 4" key="1">
    <citation type="submission" date="2019-04" db="EMBL/GenBank/DDBJ databases">
        <title>Genomic characterization of Staphylococcus petrasii strains.</title>
        <authorList>
            <person name="Vrbovska V."/>
            <person name="Kovarovic V."/>
            <person name="Maslanova I."/>
            <person name="Indrakova A."/>
            <person name="Petras P."/>
            <person name="Sedo O."/>
            <person name="Svec P."/>
            <person name="Fisarova L."/>
            <person name="Sedlacek I."/>
            <person name="Doskar J."/>
            <person name="Pantucek R."/>
        </authorList>
    </citation>
    <scope>NUCLEOTIDE SEQUENCE [LARGE SCALE GENOMIC DNA]</scope>
    <source>
        <strain evidence="3 4">CCM 8529</strain>
    </source>
</reference>
<dbReference type="InterPro" id="IPR040591">
    <property type="entry name" value="RqcP2_RBD"/>
</dbReference>
<dbReference type="EMBL" id="SRPJ01000001">
    <property type="protein sequence ID" value="TGN28559.1"/>
    <property type="molecule type" value="Genomic_DNA"/>
</dbReference>
<keyword evidence="1" id="KW-0694">RNA-binding</keyword>
<dbReference type="AlphaFoldDB" id="A0A4Z1BUJ7"/>
<comment type="caution">
    <text evidence="3">The sequence shown here is derived from an EMBL/GenBank/DDBJ whole genome shotgun (WGS) entry which is preliminary data.</text>
</comment>
<organism evidence="3 4">
    <name type="scientific">Staphylococcus pragensis</name>
    <dbReference type="NCBI Taxonomy" id="1611836"/>
    <lineage>
        <taxon>Bacteria</taxon>
        <taxon>Bacillati</taxon>
        <taxon>Bacillota</taxon>
        <taxon>Bacilli</taxon>
        <taxon>Bacillales</taxon>
        <taxon>Staphylococcaceae</taxon>
        <taxon>Staphylococcus</taxon>
    </lineage>
</organism>
<dbReference type="Gene3D" id="3.10.290.10">
    <property type="entry name" value="RNA-binding S4 domain"/>
    <property type="match status" value="1"/>
</dbReference>
<keyword evidence="4" id="KW-1185">Reference proteome</keyword>
<feature type="domain" description="RNA-binding S4" evidence="2">
    <location>
        <begin position="204"/>
        <end position="261"/>
    </location>
</feature>
<sequence>MFRLKLIVNIIVNSFSENKKREVTIIDIYQHFRNEEHPLIDQLIDKCDQVNQQYAPVLTNFLDPRGQYILQVVVGSFEDMHVQFYGGPHSERKRAVIAPSYYEPTEEDYEITLIQIDYPEKFVTLQHQHVLGTLMSLGIEREQVGDIVVGETIQFVLTKQLESYIMTELTKIKGASVKLNSIPFKDMIQSVENWKNHGSTVSALRLDVVLKEMIHKSRAIAKQLIEKKRVKVNHTIIDSPDFQVQINDLLSIQGFGRAQITDVGGRTKKDKIHITYQTLFK</sequence>
<dbReference type="Proteomes" id="UP000297459">
    <property type="component" value="Unassembled WGS sequence"/>
</dbReference>
<dbReference type="CDD" id="cd00165">
    <property type="entry name" value="S4"/>
    <property type="match status" value="1"/>
</dbReference>
<dbReference type="SUPFAM" id="SSF55174">
    <property type="entry name" value="Alpha-L RNA-binding motif"/>
    <property type="match status" value="1"/>
</dbReference>
<gene>
    <name evidence="3" type="ORF">E2558_02695</name>
</gene>